<dbReference type="PANTHER" id="PTHR48106">
    <property type="entry name" value="QUINONE OXIDOREDUCTASE PIG3-RELATED"/>
    <property type="match status" value="1"/>
</dbReference>
<organism evidence="4 5">
    <name type="scientific">Salana multivorans</name>
    <dbReference type="NCBI Taxonomy" id="120377"/>
    <lineage>
        <taxon>Bacteria</taxon>
        <taxon>Bacillati</taxon>
        <taxon>Actinomycetota</taxon>
        <taxon>Actinomycetes</taxon>
        <taxon>Micrococcales</taxon>
        <taxon>Beutenbergiaceae</taxon>
        <taxon>Salana</taxon>
    </lineage>
</organism>
<evidence type="ECO:0000313" key="5">
    <source>
        <dbReference type="Proteomes" id="UP000275356"/>
    </source>
</evidence>
<dbReference type="InterPro" id="IPR013154">
    <property type="entry name" value="ADH-like_N"/>
</dbReference>
<dbReference type="Pfam" id="PF00107">
    <property type="entry name" value="ADH_zinc_N"/>
    <property type="match status" value="1"/>
</dbReference>
<accession>A0A3N2D9Y5</accession>
<dbReference type="OrthoDB" id="9780520at2"/>
<dbReference type="AlphaFoldDB" id="A0A3N2D9Y5"/>
<dbReference type="CDD" id="cd05276">
    <property type="entry name" value="p53_inducible_oxidoreductase"/>
    <property type="match status" value="1"/>
</dbReference>
<dbReference type="Gene3D" id="3.90.180.10">
    <property type="entry name" value="Medium-chain alcohol dehydrogenases, catalytic domain"/>
    <property type="match status" value="1"/>
</dbReference>
<sequence length="338" mass="34148">MRLLTIVPADDADAEPLRLRLIDAPTPRPGPGEALVRVTASGVNRADLLQVAGHYPPPPGAPEHPGLEVAGVIEALGDQADAAIPPGTRVMALLAGGGYADAAVVPVGQLLPIPDTLTDVEAAALPEALATVWSNLVGVGDSPVGNLRAGDTLHVIGGSGGIGTAAVQVGRLLGARVVATAGGPDRCAAVRALGADVVLDHRDATPQDVTAAVLAATDGRGVDVVLDVLGGATLTENVRRLATGGRLVVIGTQRGRRGDLDVLALMQRRASIHGTTLRGRPLAEKAAITADVAAHLLPALADGRLRPVVHAAVPAADAERAHAMLRDGAALGKVVLTW</sequence>
<dbReference type="GO" id="GO:0070402">
    <property type="term" value="F:NADPH binding"/>
    <property type="evidence" value="ECO:0007669"/>
    <property type="project" value="TreeGrafter"/>
</dbReference>
<dbReference type="PANTHER" id="PTHR48106:SF8">
    <property type="entry name" value="OS02G0805600 PROTEIN"/>
    <property type="match status" value="1"/>
</dbReference>
<reference evidence="4 5" key="1">
    <citation type="submission" date="2018-11" db="EMBL/GenBank/DDBJ databases">
        <title>Sequencing the genomes of 1000 actinobacteria strains.</title>
        <authorList>
            <person name="Klenk H.-P."/>
        </authorList>
    </citation>
    <scope>NUCLEOTIDE SEQUENCE [LARGE SCALE GENOMIC DNA]</scope>
    <source>
        <strain evidence="4 5">DSM 13521</strain>
    </source>
</reference>
<keyword evidence="1" id="KW-0521">NADP</keyword>
<dbReference type="Gene3D" id="3.40.50.720">
    <property type="entry name" value="NAD(P)-binding Rossmann-like Domain"/>
    <property type="match status" value="1"/>
</dbReference>
<dbReference type="Pfam" id="PF08240">
    <property type="entry name" value="ADH_N"/>
    <property type="match status" value="1"/>
</dbReference>
<dbReference type="SUPFAM" id="SSF50129">
    <property type="entry name" value="GroES-like"/>
    <property type="match status" value="1"/>
</dbReference>
<dbReference type="RefSeq" id="WP_123738619.1">
    <property type="nucleotide sequence ID" value="NZ_RKHQ01000001.1"/>
</dbReference>
<dbReference type="SMART" id="SM00829">
    <property type="entry name" value="PKS_ER"/>
    <property type="match status" value="1"/>
</dbReference>
<keyword evidence="2" id="KW-0560">Oxidoreductase</keyword>
<comment type="caution">
    <text evidence="4">The sequence shown here is derived from an EMBL/GenBank/DDBJ whole genome shotgun (WGS) entry which is preliminary data.</text>
</comment>
<feature type="domain" description="Enoyl reductase (ER)" evidence="3">
    <location>
        <begin position="12"/>
        <end position="336"/>
    </location>
</feature>
<name>A0A3N2D9Y5_9MICO</name>
<dbReference type="Proteomes" id="UP000275356">
    <property type="component" value="Unassembled WGS sequence"/>
</dbReference>
<dbReference type="GO" id="GO:0016651">
    <property type="term" value="F:oxidoreductase activity, acting on NAD(P)H"/>
    <property type="evidence" value="ECO:0007669"/>
    <property type="project" value="TreeGrafter"/>
</dbReference>
<evidence type="ECO:0000259" key="3">
    <source>
        <dbReference type="SMART" id="SM00829"/>
    </source>
</evidence>
<dbReference type="SUPFAM" id="SSF51735">
    <property type="entry name" value="NAD(P)-binding Rossmann-fold domains"/>
    <property type="match status" value="1"/>
</dbReference>
<dbReference type="InterPro" id="IPR020843">
    <property type="entry name" value="ER"/>
</dbReference>
<dbReference type="InterPro" id="IPR036291">
    <property type="entry name" value="NAD(P)-bd_dom_sf"/>
</dbReference>
<dbReference type="InterPro" id="IPR011032">
    <property type="entry name" value="GroES-like_sf"/>
</dbReference>
<dbReference type="InterPro" id="IPR013149">
    <property type="entry name" value="ADH-like_C"/>
</dbReference>
<proteinExistence type="predicted"/>
<keyword evidence="5" id="KW-1185">Reference proteome</keyword>
<gene>
    <name evidence="4" type="ORF">EDD28_1023</name>
</gene>
<protein>
    <submittedName>
        <fullName evidence="4">Putative PIG3 family NAD(P)H quinone oxidoreductase</fullName>
    </submittedName>
</protein>
<dbReference type="NCBIfam" id="TIGR02824">
    <property type="entry name" value="quinone_pig3"/>
    <property type="match status" value="1"/>
</dbReference>
<dbReference type="EMBL" id="RKHQ01000001">
    <property type="protein sequence ID" value="ROR96438.1"/>
    <property type="molecule type" value="Genomic_DNA"/>
</dbReference>
<evidence type="ECO:0000256" key="2">
    <source>
        <dbReference type="ARBA" id="ARBA00023002"/>
    </source>
</evidence>
<dbReference type="InterPro" id="IPR014189">
    <property type="entry name" value="Quinone_OxRdtase_PIG3"/>
</dbReference>
<evidence type="ECO:0000313" key="4">
    <source>
        <dbReference type="EMBL" id="ROR96438.1"/>
    </source>
</evidence>
<evidence type="ECO:0000256" key="1">
    <source>
        <dbReference type="ARBA" id="ARBA00022857"/>
    </source>
</evidence>